<dbReference type="InterPro" id="IPR038062">
    <property type="entry name" value="ScdA-like_N_sf"/>
</dbReference>
<organism evidence="2 3">
    <name type="scientific">Desulfobacter hydrogenophilus</name>
    <dbReference type="NCBI Taxonomy" id="2291"/>
    <lineage>
        <taxon>Bacteria</taxon>
        <taxon>Pseudomonadati</taxon>
        <taxon>Thermodesulfobacteriota</taxon>
        <taxon>Desulfobacteria</taxon>
        <taxon>Desulfobacterales</taxon>
        <taxon>Desulfobacteraceae</taxon>
        <taxon>Desulfobacter</taxon>
    </lineage>
</organism>
<accession>A0ABX5RAZ5</accession>
<keyword evidence="3" id="KW-1185">Reference proteome</keyword>
<evidence type="ECO:0000313" key="2">
    <source>
        <dbReference type="EMBL" id="QBH12038.1"/>
    </source>
</evidence>
<sequence length="97" mass="11066">MSRCSGFLTFRVWLLFKRKMILNSPELQNITIKELIDQHPTLIKLFMNMGLLCIGCPAETFHTVTDIAGEYGLNLNHLVDQINRAIQNTTISTNSRT</sequence>
<dbReference type="PANTHER" id="PTHR39341">
    <property type="entry name" value="BSL7085 PROTEIN"/>
    <property type="match status" value="1"/>
</dbReference>
<reference evidence="2 3" key="1">
    <citation type="submission" date="2019-02" db="EMBL/GenBank/DDBJ databases">
        <title>Complete genome sequence of Desulfobacter hydrogenophilus AcRS1.</title>
        <authorList>
            <person name="Marietou A."/>
            <person name="Lund M.B."/>
            <person name="Marshall I.P.G."/>
            <person name="Schreiber L."/>
            <person name="Jorgensen B."/>
        </authorList>
    </citation>
    <scope>NUCLEOTIDE SEQUENCE [LARGE SCALE GENOMIC DNA]</scope>
    <source>
        <strain evidence="2 3">AcRS1</strain>
    </source>
</reference>
<dbReference type="Gene3D" id="1.10.3910.10">
    <property type="entry name" value="SP0561-like"/>
    <property type="match status" value="1"/>
</dbReference>
<name>A0ABX5RAZ5_9BACT</name>
<dbReference type="InterPro" id="IPR023883">
    <property type="entry name" value="CHP03980_redox-disulphide"/>
</dbReference>
<gene>
    <name evidence="2" type="ORF">EYB58_03335</name>
</gene>
<dbReference type="InterPro" id="IPR015077">
    <property type="entry name" value="DUF1858"/>
</dbReference>
<dbReference type="EMBL" id="CP036313">
    <property type="protein sequence ID" value="QBH12038.1"/>
    <property type="molecule type" value="Genomic_DNA"/>
</dbReference>
<dbReference type="SUPFAM" id="SSF140683">
    <property type="entry name" value="SP0561-like"/>
    <property type="match status" value="1"/>
</dbReference>
<dbReference type="PANTHER" id="PTHR39341:SF1">
    <property type="entry name" value="DUF1858 DOMAIN-CONTAINING PROTEIN"/>
    <property type="match status" value="1"/>
</dbReference>
<dbReference type="NCBIfam" id="TIGR03980">
    <property type="entry name" value="prismane_assoc"/>
    <property type="match status" value="1"/>
</dbReference>
<protein>
    <submittedName>
        <fullName evidence="2">DUF1858 domain-containing protein</fullName>
    </submittedName>
</protein>
<feature type="domain" description="DUF1858" evidence="1">
    <location>
        <begin position="29"/>
        <end position="79"/>
    </location>
</feature>
<evidence type="ECO:0000313" key="3">
    <source>
        <dbReference type="Proteomes" id="UP000293902"/>
    </source>
</evidence>
<dbReference type="Pfam" id="PF08984">
    <property type="entry name" value="DUF1858"/>
    <property type="match status" value="1"/>
</dbReference>
<dbReference type="Proteomes" id="UP000293902">
    <property type="component" value="Chromosome"/>
</dbReference>
<evidence type="ECO:0000259" key="1">
    <source>
        <dbReference type="Pfam" id="PF08984"/>
    </source>
</evidence>
<proteinExistence type="predicted"/>